<keyword evidence="5" id="KW-1185">Reference proteome</keyword>
<dbReference type="GO" id="GO:0003677">
    <property type="term" value="F:DNA binding"/>
    <property type="evidence" value="ECO:0007669"/>
    <property type="project" value="TreeGrafter"/>
</dbReference>
<reference evidence="4" key="1">
    <citation type="submission" date="2021-01" db="EMBL/GenBank/DDBJ databases">
        <title>Adiantum capillus-veneris genome.</title>
        <authorList>
            <person name="Fang Y."/>
            <person name="Liao Q."/>
        </authorList>
    </citation>
    <scope>NUCLEOTIDE SEQUENCE</scope>
    <source>
        <strain evidence="4">H3</strain>
        <tissue evidence="4">Leaf</tissue>
    </source>
</reference>
<comment type="cofactor">
    <cofactor evidence="2">
        <name>FAD</name>
        <dbReference type="ChEBI" id="CHEBI:57692"/>
    </cofactor>
    <text evidence="2">Binds 1 FAD per subunit.</text>
</comment>
<evidence type="ECO:0000259" key="3">
    <source>
        <dbReference type="PROSITE" id="PS51645"/>
    </source>
</evidence>
<dbReference type="Gene3D" id="3.40.50.620">
    <property type="entry name" value="HUPs"/>
    <property type="match status" value="1"/>
</dbReference>
<protein>
    <recommendedName>
        <fullName evidence="3">Photolyase/cryptochrome alpha/beta domain-containing protein</fullName>
    </recommendedName>
</protein>
<dbReference type="AlphaFoldDB" id="A0A9D4UZU5"/>
<dbReference type="OrthoDB" id="435881at2759"/>
<dbReference type="SUPFAM" id="SSF52425">
    <property type="entry name" value="Cryptochrome/photolyase, N-terminal domain"/>
    <property type="match status" value="1"/>
</dbReference>
<comment type="caution">
    <text evidence="4">The sequence shown here is derived from an EMBL/GenBank/DDBJ whole genome shotgun (WGS) entry which is preliminary data.</text>
</comment>
<comment type="similarity">
    <text evidence="1">Belongs to the DNA photolyase class-1 family.</text>
</comment>
<dbReference type="GO" id="GO:0071949">
    <property type="term" value="F:FAD binding"/>
    <property type="evidence" value="ECO:0007669"/>
    <property type="project" value="TreeGrafter"/>
</dbReference>
<dbReference type="InterPro" id="IPR036134">
    <property type="entry name" value="Crypto/Photolyase_FAD-like_sf"/>
</dbReference>
<dbReference type="PANTHER" id="PTHR11455:SF2">
    <property type="entry name" value="BLUE-LIGHT PHOTORECEPTOR PHR2"/>
    <property type="match status" value="1"/>
</dbReference>
<name>A0A9D4UZU5_ADICA</name>
<evidence type="ECO:0000313" key="4">
    <source>
        <dbReference type="EMBL" id="KAI5077160.1"/>
    </source>
</evidence>
<dbReference type="Gene3D" id="1.25.40.80">
    <property type="match status" value="1"/>
</dbReference>
<evidence type="ECO:0000313" key="5">
    <source>
        <dbReference type="Proteomes" id="UP000886520"/>
    </source>
</evidence>
<dbReference type="InterPro" id="IPR002081">
    <property type="entry name" value="Cryptochrome/DNA_photolyase_1"/>
</dbReference>
<dbReference type="InterPro" id="IPR014729">
    <property type="entry name" value="Rossmann-like_a/b/a_fold"/>
</dbReference>
<proteinExistence type="inferred from homology"/>
<keyword evidence="2" id="KW-0285">Flavoprotein</keyword>
<dbReference type="PROSITE" id="PS51645">
    <property type="entry name" value="PHR_CRY_ALPHA_BETA"/>
    <property type="match status" value="1"/>
</dbReference>
<sequence>MASSLRDLELLMDYNTKLVSSAASPVAAAHISSSLPIASTETEAQGLEEQALALQNHRQHAVSFHHRPSLLASLSLAFGPVLSFNPCLSKSRVLAANSIASSGAKLLSQKKCISPTPVMPAISAATTYLDMEGAGSSSVSVGSKKKFFSAFPDYLHLPDRNNSYGNPNGGGAMRKASIVWFRSDLRCHDNEALATASKESVSLLPVYVFDPREFGKSSSGFDKTGPYRARFLLQCVSDLREKIKELGSDLVVRIGKPEEVLLSLAKAIGADALYAHLDVSYEGLQSEKKVRAALQEEGVETKYMWGNTLFHVDDLPFKVENLPDTYSAFHEKVSKISVRETIETPKQLKGFPIRGSIKPGDMPTLEELGVKSLSSPRKGTSIATPLIGGEKEALKRLERLVADYAGLSSNKANTKASLHGSNFSSKISPWLSLGCLSPRHALEGFRSQGNSSASMETNTTRKGPSWLVYELLWRDFFRFVTKKQAVARLGAEATKEIHVAAAGCA</sequence>
<organism evidence="4 5">
    <name type="scientific">Adiantum capillus-veneris</name>
    <name type="common">Maidenhair fern</name>
    <dbReference type="NCBI Taxonomy" id="13818"/>
    <lineage>
        <taxon>Eukaryota</taxon>
        <taxon>Viridiplantae</taxon>
        <taxon>Streptophyta</taxon>
        <taxon>Embryophyta</taxon>
        <taxon>Tracheophyta</taxon>
        <taxon>Polypodiopsida</taxon>
        <taxon>Polypodiidae</taxon>
        <taxon>Polypodiales</taxon>
        <taxon>Pteridineae</taxon>
        <taxon>Pteridaceae</taxon>
        <taxon>Vittarioideae</taxon>
        <taxon>Adiantum</taxon>
    </lineage>
</organism>
<keyword evidence="2" id="KW-0274">FAD</keyword>
<dbReference type="InterPro" id="IPR036155">
    <property type="entry name" value="Crypto/Photolyase_N_sf"/>
</dbReference>
<evidence type="ECO:0000256" key="2">
    <source>
        <dbReference type="PIRSR" id="PIRSR602081-1"/>
    </source>
</evidence>
<dbReference type="PANTHER" id="PTHR11455">
    <property type="entry name" value="CRYPTOCHROME"/>
    <property type="match status" value="1"/>
</dbReference>
<dbReference type="Proteomes" id="UP000886520">
    <property type="component" value="Chromosome 7"/>
</dbReference>
<feature type="domain" description="Photolyase/cryptochrome alpha/beta" evidence="3">
    <location>
        <begin position="175"/>
        <end position="309"/>
    </location>
</feature>
<dbReference type="GO" id="GO:0000719">
    <property type="term" value="P:photoreactive repair"/>
    <property type="evidence" value="ECO:0007669"/>
    <property type="project" value="TreeGrafter"/>
</dbReference>
<evidence type="ECO:0000256" key="1">
    <source>
        <dbReference type="ARBA" id="ARBA00005862"/>
    </source>
</evidence>
<dbReference type="InterPro" id="IPR006050">
    <property type="entry name" value="DNA_photolyase_N"/>
</dbReference>
<dbReference type="GO" id="GO:0003904">
    <property type="term" value="F:deoxyribodipyrimidine photo-lyase activity"/>
    <property type="evidence" value="ECO:0007669"/>
    <property type="project" value="TreeGrafter"/>
</dbReference>
<dbReference type="EMBL" id="JABFUD020000007">
    <property type="protein sequence ID" value="KAI5077160.1"/>
    <property type="molecule type" value="Genomic_DNA"/>
</dbReference>
<feature type="binding site" evidence="2">
    <location>
        <begin position="424"/>
        <end position="428"/>
    </location>
    <ligand>
        <name>FAD</name>
        <dbReference type="ChEBI" id="CHEBI:57692"/>
    </ligand>
</feature>
<dbReference type="Pfam" id="PF00875">
    <property type="entry name" value="DNA_photolyase"/>
    <property type="match status" value="1"/>
</dbReference>
<accession>A0A9D4UZU5</accession>
<gene>
    <name evidence="4" type="ORF">GOP47_0006984</name>
</gene>
<dbReference type="SUPFAM" id="SSF48173">
    <property type="entry name" value="Cryptochrome/photolyase FAD-binding domain"/>
    <property type="match status" value="1"/>
</dbReference>
<feature type="binding site" evidence="2">
    <location>
        <begin position="470"/>
        <end position="477"/>
    </location>
    <ligand>
        <name>FAD</name>
        <dbReference type="ChEBI" id="CHEBI:57692"/>
    </ligand>
</feature>